<evidence type="ECO:0000313" key="2">
    <source>
        <dbReference type="EMBL" id="KEF32533.1"/>
    </source>
</evidence>
<protein>
    <submittedName>
        <fullName evidence="2">Uncharacterized protein</fullName>
    </submittedName>
</protein>
<dbReference type="AlphaFoldDB" id="A0A072N6D7"/>
<reference evidence="2 3" key="1">
    <citation type="submission" date="2012-12" db="EMBL/GenBank/DDBJ databases">
        <title>Genome assembly of Marinobacter sp. AK21.</title>
        <authorList>
            <person name="Khatri I."/>
            <person name="Kumar R."/>
            <person name="Vaidya B."/>
            <person name="Subramanian S."/>
            <person name="Pinnaka A."/>
        </authorList>
    </citation>
    <scope>NUCLEOTIDE SEQUENCE [LARGE SCALE GENOMIC DNA]</scope>
    <source>
        <strain evidence="2 3">AK21</strain>
    </source>
</reference>
<dbReference type="PATRIC" id="fig|1137280.3.peg.981"/>
<keyword evidence="3" id="KW-1185">Reference proteome</keyword>
<dbReference type="PROSITE" id="PS51257">
    <property type="entry name" value="PROKAR_LIPOPROTEIN"/>
    <property type="match status" value="1"/>
</dbReference>
<dbReference type="SUPFAM" id="SSF141072">
    <property type="entry name" value="CalX-like"/>
    <property type="match status" value="1"/>
</dbReference>
<name>A0A072N6D7_9GAMM</name>
<evidence type="ECO:0000313" key="3">
    <source>
        <dbReference type="Proteomes" id="UP000035057"/>
    </source>
</evidence>
<dbReference type="EMBL" id="ANIE01000003">
    <property type="protein sequence ID" value="KEF32533.1"/>
    <property type="molecule type" value="Genomic_DNA"/>
</dbReference>
<proteinExistence type="predicted"/>
<dbReference type="OrthoDB" id="6339802at2"/>
<dbReference type="InterPro" id="IPR038081">
    <property type="entry name" value="CalX-like_sf"/>
</dbReference>
<evidence type="ECO:0000256" key="1">
    <source>
        <dbReference type="SAM" id="SignalP"/>
    </source>
</evidence>
<sequence length="909" mass="97214">MRVDSALRFTSVARLLTVILMVSALSACKTEKAPDQPTILGVPPSTAYLGVEYYYNFGAYGGEDILDYSLTNAPSWLALEDTSNKAREGIIMRGVPGLTGGNRGDADLGKIQDINLVTTDSRMAGLQPFDIEVKYNPLSLEADTFTEGSTAELEEGYRNHCTLPDLESSGEHEFTINQYASDGSVTGTKQLTVETHPVVVKVVLDQPSVTRVAVAFDLTSEYDATDCDNGFTAPHQRCDYSEANAGDAAVGQDLVALGSNSDLLLEQLDYLTYELDNNGNYTKGVVTFEPGITECYIRLEVVDDSFPEPSEAARLTLTEVRSGLAGLGESNSGVRSSLVIDDDEPVVVLETAAGGTRDALNVGDYREYVARIEGERTWEYRAKLGHSEDSTARLGTEFVIETYQNNSWAESDEVVFPASENEVPFRIRVDSAGYSNPSLDDRFILLTLNEGYQAGREYYARAADNSILRVNLNELAAPLALNAGDGFVATDVDIAHSGRIFVSGYDELNNDQVLVKIFDQKGALLQNIPVSDPAVALNTPETALATLKRKVPSGSTKVDRYEFAVAYSTDQPLTGTNENGGQDVVVHRFWYDTAVNGGEYVEDWVFRTGTAADDIVRSLALAGENGYVLVAGETNGSWPEQVPAGGFDSFLQRIDAPLDGNSYVPELAWTRQVGSAADDSVAGVSALSLTPILFGSAQGSVGGAPVIGGVDAYFYSATAGAGDISVNQVGSAGDEAVSDGLFEQSGLWLLGNGAGEYSVQETGEESRQLVHTPINTSAGFLLGYSSTGDINRAFTLNDPSDSAEEAFEAVMVFSGDLVAAGKSDGDFEGGAAGSAQGQGIATRISLLEPAGEEDTAFRNEWRAQLPVGDTEITALANYRDDEITMLARQAGQWLVLVYSPEGELLTPLN</sequence>
<gene>
    <name evidence="2" type="ORF">D777_01167</name>
</gene>
<feature type="chain" id="PRO_5001680503" evidence="1">
    <location>
        <begin position="30"/>
        <end position="909"/>
    </location>
</feature>
<dbReference type="Proteomes" id="UP000035057">
    <property type="component" value="Unassembled WGS sequence"/>
</dbReference>
<dbReference type="STRING" id="1137280.D777_01167"/>
<dbReference type="Gene3D" id="2.60.40.2030">
    <property type="match status" value="1"/>
</dbReference>
<accession>A0A072N6D7</accession>
<organism evidence="2 3">
    <name type="scientific">Marinobacter nitratireducens</name>
    <dbReference type="NCBI Taxonomy" id="1137280"/>
    <lineage>
        <taxon>Bacteria</taxon>
        <taxon>Pseudomonadati</taxon>
        <taxon>Pseudomonadota</taxon>
        <taxon>Gammaproteobacteria</taxon>
        <taxon>Pseudomonadales</taxon>
        <taxon>Marinobacteraceae</taxon>
        <taxon>Marinobacter</taxon>
    </lineage>
</organism>
<dbReference type="RefSeq" id="WP_036129244.1">
    <property type="nucleotide sequence ID" value="NZ_ANIE01000003.1"/>
</dbReference>
<keyword evidence="1" id="KW-0732">Signal</keyword>
<comment type="caution">
    <text evidence="2">The sequence shown here is derived from an EMBL/GenBank/DDBJ whole genome shotgun (WGS) entry which is preliminary data.</text>
</comment>
<feature type="signal peptide" evidence="1">
    <location>
        <begin position="1"/>
        <end position="29"/>
    </location>
</feature>